<feature type="domain" description="Helix-turn-helix" evidence="1">
    <location>
        <begin position="69"/>
        <end position="116"/>
    </location>
</feature>
<comment type="caution">
    <text evidence="2">The sequence shown here is derived from an EMBL/GenBank/DDBJ whole genome shotgun (WGS) entry which is preliminary data.</text>
</comment>
<evidence type="ECO:0000313" key="3">
    <source>
        <dbReference type="Proteomes" id="UP000019275"/>
    </source>
</evidence>
<dbReference type="NCBIfam" id="TIGR01764">
    <property type="entry name" value="excise"/>
    <property type="match status" value="1"/>
</dbReference>
<organism evidence="2 3">
    <name type="scientific">Cellulophaga geojensis KL-A</name>
    <dbReference type="NCBI Taxonomy" id="1328323"/>
    <lineage>
        <taxon>Bacteria</taxon>
        <taxon>Pseudomonadati</taxon>
        <taxon>Bacteroidota</taxon>
        <taxon>Flavobacteriia</taxon>
        <taxon>Flavobacteriales</taxon>
        <taxon>Flavobacteriaceae</taxon>
        <taxon>Cellulophaga</taxon>
    </lineage>
</organism>
<dbReference type="InterPro" id="IPR010093">
    <property type="entry name" value="SinI_DNA-bd"/>
</dbReference>
<name>A0ABP3B8A6_9FLAO</name>
<proteinExistence type="predicted"/>
<dbReference type="GO" id="GO:0003677">
    <property type="term" value="F:DNA binding"/>
    <property type="evidence" value="ECO:0007669"/>
    <property type="project" value="UniProtKB-KW"/>
</dbReference>
<reference evidence="2 3" key="1">
    <citation type="journal article" date="2014" name="Genome Announc.">
        <title>Draft Genome Sequence of the Carrageenan-Degrading Bacterium Cellulophaga sp. Strain KL-A, Isolated from Decaying Marine Algae.</title>
        <authorList>
            <person name="Shan D."/>
            <person name="Ying J."/>
            <person name="Li X."/>
            <person name="Gao Z."/>
            <person name="Wei G."/>
            <person name="Shao Z."/>
        </authorList>
    </citation>
    <scope>NUCLEOTIDE SEQUENCE [LARGE SCALE GENOMIC DNA]</scope>
    <source>
        <strain evidence="2 3">KL-A</strain>
    </source>
</reference>
<accession>A0ABP3B8A6</accession>
<keyword evidence="2" id="KW-0238">DNA-binding</keyword>
<dbReference type="Pfam" id="PF12728">
    <property type="entry name" value="HTH_17"/>
    <property type="match status" value="1"/>
</dbReference>
<dbReference type="RefSeq" id="WP_013622786.1">
    <property type="nucleotide sequence ID" value="NZ_ARZX01000011.1"/>
</dbReference>
<dbReference type="InterPro" id="IPR041657">
    <property type="entry name" value="HTH_17"/>
</dbReference>
<evidence type="ECO:0000313" key="2">
    <source>
        <dbReference type="EMBL" id="EWH13365.1"/>
    </source>
</evidence>
<protein>
    <submittedName>
        <fullName evidence="2">DNA-binding domain-containing protein</fullName>
    </submittedName>
</protein>
<gene>
    <name evidence="2" type="ORF">KLA_09554</name>
</gene>
<dbReference type="EMBL" id="ARZX01000011">
    <property type="protein sequence ID" value="EWH13365.1"/>
    <property type="molecule type" value="Genomic_DNA"/>
</dbReference>
<keyword evidence="3" id="KW-1185">Reference proteome</keyword>
<sequence length="118" mass="13806">MSSKIQVQRICEYCKEEFTAKKTTTKYCSHKCNSRHYKEKVKQAKISKSNEETTHKITLEVEKLNVLEFLTPKQVSVLLSCSIKTVYRNIKKGNIKAINFGERTIRVKRSDIDDLFKM</sequence>
<dbReference type="Proteomes" id="UP000019275">
    <property type="component" value="Unassembled WGS sequence"/>
</dbReference>
<evidence type="ECO:0000259" key="1">
    <source>
        <dbReference type="Pfam" id="PF12728"/>
    </source>
</evidence>